<evidence type="ECO:0000313" key="7">
    <source>
        <dbReference type="EMBL" id="AQU65162.1"/>
    </source>
</evidence>
<dbReference type="AlphaFoldDB" id="A0A1U9QLN5"/>
<dbReference type="Pfam" id="PF08352">
    <property type="entry name" value="oligo_HPY"/>
    <property type="match status" value="1"/>
</dbReference>
<keyword evidence="2" id="KW-0813">Transport</keyword>
<dbReference type="PROSITE" id="PS50893">
    <property type="entry name" value="ABC_TRANSPORTER_2"/>
    <property type="match status" value="1"/>
</dbReference>
<evidence type="ECO:0000256" key="2">
    <source>
        <dbReference type="ARBA" id="ARBA00022448"/>
    </source>
</evidence>
<dbReference type="InterPro" id="IPR050319">
    <property type="entry name" value="ABC_transp_ATP-bind"/>
</dbReference>
<dbReference type="InterPro" id="IPR003439">
    <property type="entry name" value="ABC_transporter-like_ATP-bd"/>
</dbReference>
<name>A0A1U9QLN5_STRNV</name>
<dbReference type="SMART" id="SM00382">
    <property type="entry name" value="AAA"/>
    <property type="match status" value="1"/>
</dbReference>
<dbReference type="Gene3D" id="3.40.50.300">
    <property type="entry name" value="P-loop containing nucleotide triphosphate hydrolases"/>
    <property type="match status" value="1"/>
</dbReference>
<dbReference type="PROSITE" id="PS00211">
    <property type="entry name" value="ABC_TRANSPORTER_1"/>
    <property type="match status" value="1"/>
</dbReference>
<feature type="domain" description="ABC transporter" evidence="6">
    <location>
        <begin position="13"/>
        <end position="258"/>
    </location>
</feature>
<accession>A0A1U9QLN5</accession>
<keyword evidence="3" id="KW-0547">Nucleotide-binding</keyword>
<dbReference type="InterPro" id="IPR013563">
    <property type="entry name" value="Oligopep_ABC_C"/>
</dbReference>
<protein>
    <recommendedName>
        <fullName evidence="6">ABC transporter domain-containing protein</fullName>
    </recommendedName>
</protein>
<dbReference type="InterPro" id="IPR027417">
    <property type="entry name" value="P-loop_NTPase"/>
</dbReference>
<proteinExistence type="inferred from homology"/>
<dbReference type="RefSeq" id="WP_078073647.1">
    <property type="nucleotide sequence ID" value="NZ_CP018047.1"/>
</dbReference>
<dbReference type="InterPro" id="IPR017871">
    <property type="entry name" value="ABC_transporter-like_CS"/>
</dbReference>
<comment type="similarity">
    <text evidence="1">Belongs to the ABC transporter superfamily.</text>
</comment>
<dbReference type="InterPro" id="IPR003593">
    <property type="entry name" value="AAA+_ATPase"/>
</dbReference>
<dbReference type="GO" id="GO:0015833">
    <property type="term" value="P:peptide transport"/>
    <property type="evidence" value="ECO:0007669"/>
    <property type="project" value="InterPro"/>
</dbReference>
<dbReference type="SUPFAM" id="SSF52540">
    <property type="entry name" value="P-loop containing nucleoside triphosphate hydrolases"/>
    <property type="match status" value="1"/>
</dbReference>
<dbReference type="KEGG" id="snw:BBN63_01650"/>
<keyword evidence="4" id="KW-0067">ATP-binding</keyword>
<dbReference type="Pfam" id="PF00005">
    <property type="entry name" value="ABC_tran"/>
    <property type="match status" value="1"/>
</dbReference>
<evidence type="ECO:0000256" key="1">
    <source>
        <dbReference type="ARBA" id="ARBA00005417"/>
    </source>
</evidence>
<gene>
    <name evidence="7" type="ORF">BBN63_01650</name>
</gene>
<dbReference type="PANTHER" id="PTHR43776">
    <property type="entry name" value="TRANSPORT ATP-BINDING PROTEIN"/>
    <property type="match status" value="1"/>
</dbReference>
<sequence length="293" mass="31390">MNAGRVRGELLDVRGLYVSYRGRGSGRRGGTVAVDGVSLSVAPEETLGLVGESGSGKTTVARCVAGLLRPKAGTLTLDGRPLGRARRRSPESRRAVQMVFQDPRSSLNPRMTVASIIAEVWHTHPVTAPQGDRTVALHRLLADMGLDPEVASRRAGDLSGGQCQRVSIARALAVRPRLLVCDEAVSALDVSVQAQILRLLIDLRDRHRLAMLFISHDLGVVHQIADRVAVMHRGVIVEQGRTGEVLTAPRHPYTRELLDAALDLADPVPDDGTIRDDDGAVPDDGTADDKAAV</sequence>
<dbReference type="PANTHER" id="PTHR43776:SF7">
    <property type="entry name" value="D,D-DIPEPTIDE TRANSPORT ATP-BINDING PROTEIN DDPF-RELATED"/>
    <property type="match status" value="1"/>
</dbReference>
<evidence type="ECO:0000313" key="8">
    <source>
        <dbReference type="Proteomes" id="UP000189677"/>
    </source>
</evidence>
<organism evidence="7 8">
    <name type="scientific">Streptomyces niveus</name>
    <name type="common">Streptomyces spheroides</name>
    <dbReference type="NCBI Taxonomy" id="193462"/>
    <lineage>
        <taxon>Bacteria</taxon>
        <taxon>Bacillati</taxon>
        <taxon>Actinomycetota</taxon>
        <taxon>Actinomycetes</taxon>
        <taxon>Kitasatosporales</taxon>
        <taxon>Streptomycetaceae</taxon>
        <taxon>Streptomyces</taxon>
    </lineage>
</organism>
<evidence type="ECO:0000256" key="5">
    <source>
        <dbReference type="SAM" id="MobiDB-lite"/>
    </source>
</evidence>
<evidence type="ECO:0000256" key="3">
    <source>
        <dbReference type="ARBA" id="ARBA00022741"/>
    </source>
</evidence>
<evidence type="ECO:0000256" key="4">
    <source>
        <dbReference type="ARBA" id="ARBA00022840"/>
    </source>
</evidence>
<dbReference type="GO" id="GO:0005524">
    <property type="term" value="F:ATP binding"/>
    <property type="evidence" value="ECO:0007669"/>
    <property type="project" value="UniProtKB-KW"/>
</dbReference>
<dbReference type="GO" id="GO:0055085">
    <property type="term" value="P:transmembrane transport"/>
    <property type="evidence" value="ECO:0007669"/>
    <property type="project" value="UniProtKB-ARBA"/>
</dbReference>
<dbReference type="EMBL" id="CP018047">
    <property type="protein sequence ID" value="AQU65162.1"/>
    <property type="molecule type" value="Genomic_DNA"/>
</dbReference>
<keyword evidence="8" id="KW-1185">Reference proteome</keyword>
<feature type="region of interest" description="Disordered" evidence="5">
    <location>
        <begin position="268"/>
        <end position="293"/>
    </location>
</feature>
<dbReference type="Proteomes" id="UP000189677">
    <property type="component" value="Chromosome"/>
</dbReference>
<dbReference type="CDD" id="cd03257">
    <property type="entry name" value="ABC_NikE_OppD_transporters"/>
    <property type="match status" value="1"/>
</dbReference>
<evidence type="ECO:0000259" key="6">
    <source>
        <dbReference type="PROSITE" id="PS50893"/>
    </source>
</evidence>
<reference evidence="7 8" key="1">
    <citation type="submission" date="2016-11" db="EMBL/GenBank/DDBJ databases">
        <title>Complete genome sequence of Streptomyces niveus SCSIO 3406.</title>
        <authorList>
            <person name="Zhu Q."/>
            <person name="Cheng W."/>
            <person name="Song Y."/>
            <person name="Li Q."/>
            <person name="Ju J."/>
        </authorList>
    </citation>
    <scope>NUCLEOTIDE SEQUENCE [LARGE SCALE GENOMIC DNA]</scope>
    <source>
        <strain evidence="7 8">SCSIO 3406</strain>
    </source>
</reference>
<dbReference type="OrthoDB" id="8481147at2"/>
<dbReference type="GO" id="GO:0016887">
    <property type="term" value="F:ATP hydrolysis activity"/>
    <property type="evidence" value="ECO:0007669"/>
    <property type="project" value="InterPro"/>
</dbReference>